<evidence type="ECO:0000313" key="2">
    <source>
        <dbReference type="Proteomes" id="UP000494108"/>
    </source>
</evidence>
<name>A0A6S6YVQ9_9BURK</name>
<dbReference type="RefSeq" id="WP_175174868.1">
    <property type="nucleotide sequence ID" value="NZ_CADIJX010000003.1"/>
</dbReference>
<keyword evidence="2" id="KW-1185">Reference proteome</keyword>
<reference evidence="1 2" key="1">
    <citation type="submission" date="2020-04" db="EMBL/GenBank/DDBJ databases">
        <authorList>
            <person name="De Canck E."/>
        </authorList>
    </citation>
    <scope>NUCLEOTIDE SEQUENCE [LARGE SCALE GENOMIC DNA]</scope>
    <source>
        <strain evidence="1 2">LMG 3431</strain>
    </source>
</reference>
<proteinExistence type="predicted"/>
<evidence type="ECO:0000313" key="1">
    <source>
        <dbReference type="EMBL" id="CAB3647373.1"/>
    </source>
</evidence>
<sequence>MTDGIDPVGLSTAREQLDELCTKVGLVRAEDLPRPATALQPPEGTTLWFSSYARLLLWPCGASESTSVDQAAAVGQAWFDELLVQSERSMRGRPIDGYLVLALPQAPDPQALEDIRRLELSAQVCRKHLIWPSSANDVDHEAGRWRRVADVTVLGLPDAAAAPGPELRWPDLDTEAQALWTELASIGVSEAILRHEEAT</sequence>
<accession>A0A6S6YVQ9</accession>
<dbReference type="AlphaFoldDB" id="A0A6S6YVQ9"/>
<protein>
    <submittedName>
        <fullName evidence="1">Uncharacterized protein</fullName>
    </submittedName>
</protein>
<organism evidence="1 2">
    <name type="scientific">Achromobacter pestifer</name>
    <dbReference type="NCBI Taxonomy" id="1353889"/>
    <lineage>
        <taxon>Bacteria</taxon>
        <taxon>Pseudomonadati</taxon>
        <taxon>Pseudomonadota</taxon>
        <taxon>Betaproteobacteria</taxon>
        <taxon>Burkholderiales</taxon>
        <taxon>Alcaligenaceae</taxon>
        <taxon>Achromobacter</taxon>
    </lineage>
</organism>
<gene>
    <name evidence="1" type="ORF">LMG3431_02563</name>
</gene>
<dbReference type="Proteomes" id="UP000494108">
    <property type="component" value="Unassembled WGS sequence"/>
</dbReference>
<dbReference type="EMBL" id="CADIJX010000003">
    <property type="protein sequence ID" value="CAB3647373.1"/>
    <property type="molecule type" value="Genomic_DNA"/>
</dbReference>